<dbReference type="EMBL" id="JBHTCR010000006">
    <property type="protein sequence ID" value="MFC7347770.1"/>
    <property type="molecule type" value="Genomic_DNA"/>
</dbReference>
<name>A0ABW2M1I9_9FLAO</name>
<keyword evidence="2" id="KW-1185">Reference proteome</keyword>
<sequence length="279" mass="33110">MNKAFTILFLVIISKFNAQNQRFIYEYKYVPDSTKVDSVLTENMRLTIFKDHSEFLSEMKAKSDSSNLKSSENNGDVSFSPGNIRNFIWKSYHDAKDYSLEYIGMESYKVFDEIKLNWKLLNENKKIQNYNCQKATVKFGNREWTAWFTTDLPFHDGPNIFKNLLGLIVAIEDTKKHHSFQLIANYQNNEGRHKAKSFSFLKTYEVNRKQFNKKWNEFRKNPIGNNEQFLLMNPQIKMTSMQDEKGNTINLEDLRKNERIQAKKNILKNNNFLDLELYR</sequence>
<evidence type="ECO:0000313" key="1">
    <source>
        <dbReference type="EMBL" id="MFC7347770.1"/>
    </source>
</evidence>
<comment type="caution">
    <text evidence="1">The sequence shown here is derived from an EMBL/GenBank/DDBJ whole genome shotgun (WGS) entry which is preliminary data.</text>
</comment>
<evidence type="ECO:0000313" key="2">
    <source>
        <dbReference type="Proteomes" id="UP001596550"/>
    </source>
</evidence>
<organism evidence="1 2">
    <name type="scientific">Chryseobacterium zhengzhouense</name>
    <dbReference type="NCBI Taxonomy" id="1636086"/>
    <lineage>
        <taxon>Bacteria</taxon>
        <taxon>Pseudomonadati</taxon>
        <taxon>Bacteroidota</taxon>
        <taxon>Flavobacteriia</taxon>
        <taxon>Flavobacteriales</taxon>
        <taxon>Weeksellaceae</taxon>
        <taxon>Chryseobacterium group</taxon>
        <taxon>Chryseobacterium</taxon>
    </lineage>
</organism>
<protein>
    <submittedName>
        <fullName evidence="1">GLPGLI family protein</fullName>
    </submittedName>
</protein>
<accession>A0ABW2M1I9</accession>
<reference evidence="2" key="1">
    <citation type="journal article" date="2019" name="Int. J. Syst. Evol. Microbiol.">
        <title>The Global Catalogue of Microorganisms (GCM) 10K type strain sequencing project: providing services to taxonomists for standard genome sequencing and annotation.</title>
        <authorList>
            <consortium name="The Broad Institute Genomics Platform"/>
            <consortium name="The Broad Institute Genome Sequencing Center for Infectious Disease"/>
            <person name="Wu L."/>
            <person name="Ma J."/>
        </authorList>
    </citation>
    <scope>NUCLEOTIDE SEQUENCE [LARGE SCALE GENOMIC DNA]</scope>
    <source>
        <strain evidence="2">CCUG 54781</strain>
    </source>
</reference>
<dbReference type="NCBIfam" id="TIGR01200">
    <property type="entry name" value="GLPGLI"/>
    <property type="match status" value="1"/>
</dbReference>
<proteinExistence type="predicted"/>
<dbReference type="InterPro" id="IPR005901">
    <property type="entry name" value="GLPGLI"/>
</dbReference>
<dbReference type="Proteomes" id="UP001596550">
    <property type="component" value="Unassembled WGS sequence"/>
</dbReference>
<gene>
    <name evidence="1" type="ORF">ACFQO9_13675</name>
</gene>
<dbReference type="RefSeq" id="WP_378180100.1">
    <property type="nucleotide sequence ID" value="NZ_JBHTCR010000006.1"/>
</dbReference>